<comment type="subunit">
    <text evidence="9">Homodimer, forms a heterotetramer with a Cas2 homodimer.</text>
</comment>
<evidence type="ECO:0000256" key="4">
    <source>
        <dbReference type="ARBA" id="ARBA00022801"/>
    </source>
</evidence>
<reference evidence="11" key="4">
    <citation type="submission" date="2020-09" db="EMBL/GenBank/DDBJ databases">
        <authorList>
            <person name="Sun Q."/>
            <person name="Ohkuma M."/>
        </authorList>
    </citation>
    <scope>NUCLEOTIDE SEQUENCE</scope>
    <source>
        <strain evidence="11">JCM 31740</strain>
    </source>
</reference>
<evidence type="ECO:0000313" key="10">
    <source>
        <dbReference type="EMBL" id="BBD73355.1"/>
    </source>
</evidence>
<dbReference type="Gene3D" id="3.100.10.20">
    <property type="entry name" value="CRISPR-associated endonuclease Cas1, N-terminal domain"/>
    <property type="match status" value="1"/>
</dbReference>
<evidence type="ECO:0000256" key="6">
    <source>
        <dbReference type="ARBA" id="ARBA00023118"/>
    </source>
</evidence>
<feature type="binding site" evidence="9">
    <location>
        <position position="150"/>
    </location>
    <ligand>
        <name>Mn(2+)</name>
        <dbReference type="ChEBI" id="CHEBI:29035"/>
    </ligand>
</feature>
<evidence type="ECO:0000256" key="8">
    <source>
        <dbReference type="ARBA" id="ARBA00023211"/>
    </source>
</evidence>
<evidence type="ECO:0000313" key="11">
    <source>
        <dbReference type="EMBL" id="GGT88880.1"/>
    </source>
</evidence>
<keyword evidence="12" id="KW-1185">Reference proteome</keyword>
<dbReference type="GO" id="GO:0043571">
    <property type="term" value="P:maintenance of CRISPR repeat elements"/>
    <property type="evidence" value="ECO:0007669"/>
    <property type="project" value="UniProtKB-UniRule"/>
</dbReference>
<comment type="function">
    <text evidence="9">CRISPR (clustered regularly interspaced short palindromic repeat), is an adaptive immune system that provides protection against mobile genetic elements (viruses, transposable elements and conjugative plasmids). CRISPR clusters contain spacers, sequences complementary to antecedent mobile elements, and target invading nucleic acids. CRISPR clusters are transcribed and processed into CRISPR RNA (crRNA). Acts as a dsDNA endonuclease. Involved in the integration of spacer DNA into the CRISPR cassette.</text>
</comment>
<dbReference type="Proteomes" id="UP000276741">
    <property type="component" value="Chromosome"/>
</dbReference>
<dbReference type="Gene3D" id="1.20.120.920">
    <property type="entry name" value="CRISPR-associated endonuclease Cas1, C-terminal domain"/>
    <property type="match status" value="1"/>
</dbReference>
<dbReference type="GO" id="GO:0046872">
    <property type="term" value="F:metal ion binding"/>
    <property type="evidence" value="ECO:0007669"/>
    <property type="project" value="UniProtKB-UniRule"/>
</dbReference>
<accession>A0A348B5A3</accession>
<dbReference type="PANTHER" id="PTHR43219:SF1">
    <property type="entry name" value="CRISPR-ASSOCIATED ENDONUCLEASE CAS1"/>
    <property type="match status" value="1"/>
</dbReference>
<feature type="binding site" evidence="9">
    <location>
        <position position="228"/>
    </location>
    <ligand>
        <name>Mn(2+)</name>
        <dbReference type="ChEBI" id="CHEBI:29035"/>
    </ligand>
</feature>
<dbReference type="InterPro" id="IPR002729">
    <property type="entry name" value="CRISPR-assoc_Cas1"/>
</dbReference>
<dbReference type="NCBIfam" id="TIGR03641">
    <property type="entry name" value="cas1_HMARI"/>
    <property type="match status" value="1"/>
</dbReference>
<keyword evidence="7 9" id="KW-0238">DNA-binding</keyword>
<dbReference type="GeneID" id="38667228"/>
<evidence type="ECO:0000256" key="2">
    <source>
        <dbReference type="ARBA" id="ARBA00022723"/>
    </source>
</evidence>
<evidence type="ECO:0000256" key="1">
    <source>
        <dbReference type="ARBA" id="ARBA00022722"/>
    </source>
</evidence>
<dbReference type="GO" id="GO:0016787">
    <property type="term" value="F:hydrolase activity"/>
    <property type="evidence" value="ECO:0007669"/>
    <property type="project" value="UniProtKB-KW"/>
</dbReference>
<dbReference type="GO" id="GO:0003677">
    <property type="term" value="F:DNA binding"/>
    <property type="evidence" value="ECO:0007669"/>
    <property type="project" value="UniProtKB-KW"/>
</dbReference>
<dbReference type="KEGG" id="sacd:HS1genome_1744"/>
<name>A0A348B5A3_9CREN</name>
<dbReference type="EC" id="3.1.-.-" evidence="9"/>
<proteinExistence type="inferred from homology"/>
<reference evidence="10" key="3">
    <citation type="journal article" date="2019" name="BMC Res. Notes">
        <title>Complete genome sequence of the Sulfodiicoccus acidiphilus strain HS-1T, the first crenarchaeon that lacks polB3, isolated from an acidic hot spring in Ohwaku-dani, Hakone, Japan.</title>
        <authorList>
            <person name="Sakai H.D."/>
            <person name="Kurosawa N."/>
        </authorList>
    </citation>
    <scope>NUCLEOTIDE SEQUENCE</scope>
    <source>
        <strain evidence="10">HS-1</strain>
    </source>
</reference>
<keyword evidence="5 9" id="KW-0460">Magnesium</keyword>
<evidence type="ECO:0000256" key="9">
    <source>
        <dbReference type="HAMAP-Rule" id="MF_01470"/>
    </source>
</evidence>
<protein>
    <recommendedName>
        <fullName evidence="9">CRISPR-associated endonuclease Cas1</fullName>
        <ecNumber evidence="9">3.1.-.-</ecNumber>
    </recommendedName>
</protein>
<dbReference type="PANTHER" id="PTHR43219">
    <property type="entry name" value="CRISPR-ASSOCIATED ENDONUCLEASE CAS1"/>
    <property type="match status" value="1"/>
</dbReference>
<dbReference type="Proteomes" id="UP000616143">
    <property type="component" value="Unassembled WGS sequence"/>
</dbReference>
<evidence type="ECO:0000256" key="3">
    <source>
        <dbReference type="ARBA" id="ARBA00022759"/>
    </source>
</evidence>
<organism evidence="10 12">
    <name type="scientific">Sulfodiicoccus acidiphilus</name>
    <dbReference type="NCBI Taxonomy" id="1670455"/>
    <lineage>
        <taxon>Archaea</taxon>
        <taxon>Thermoproteota</taxon>
        <taxon>Thermoprotei</taxon>
        <taxon>Sulfolobales</taxon>
        <taxon>Sulfolobaceae</taxon>
        <taxon>Sulfodiicoccus</taxon>
    </lineage>
</organism>
<keyword evidence="8 9" id="KW-0464">Manganese</keyword>
<dbReference type="HAMAP" id="MF_01470">
    <property type="entry name" value="Cas1"/>
    <property type="match status" value="1"/>
</dbReference>
<dbReference type="NCBIfam" id="TIGR00287">
    <property type="entry name" value="cas1"/>
    <property type="match status" value="1"/>
</dbReference>
<dbReference type="GO" id="GO:0004520">
    <property type="term" value="F:DNA endonuclease activity"/>
    <property type="evidence" value="ECO:0007669"/>
    <property type="project" value="InterPro"/>
</dbReference>
<dbReference type="EMBL" id="BMQS01000003">
    <property type="protein sequence ID" value="GGT88880.1"/>
    <property type="molecule type" value="Genomic_DNA"/>
</dbReference>
<reference evidence="12" key="2">
    <citation type="submission" date="2018-04" db="EMBL/GenBank/DDBJ databases">
        <title>Complete genome sequence of Sulfodiicoccus acidiphilus strain HS-1.</title>
        <authorList>
            <person name="Sakai H.D."/>
            <person name="Kurosawa N."/>
        </authorList>
    </citation>
    <scope>NUCLEOTIDE SEQUENCE [LARGE SCALE GENOMIC DNA]</scope>
    <source>
        <strain evidence="12">HS-1</strain>
    </source>
</reference>
<dbReference type="EMBL" id="AP018553">
    <property type="protein sequence ID" value="BBD73355.1"/>
    <property type="molecule type" value="Genomic_DNA"/>
</dbReference>
<keyword evidence="1 9" id="KW-0540">Nuclease</keyword>
<dbReference type="InterPro" id="IPR019858">
    <property type="entry name" value="CRISPR-assoc_Cas1_HMARI/TNEAP"/>
</dbReference>
<dbReference type="InterPro" id="IPR042211">
    <property type="entry name" value="CRISPR-assoc_Cas1_N"/>
</dbReference>
<comment type="similarity">
    <text evidence="9">Belongs to the CRISPR-associated endonuclease Cas1 family.</text>
</comment>
<reference evidence="11" key="1">
    <citation type="journal article" date="2014" name="Int. J. Syst. Evol. Microbiol.">
        <title>Complete genome sequence of Corynebacterium casei LMG S-19264T (=DSM 44701T), isolated from a smear-ripened cheese.</title>
        <authorList>
            <consortium name="US DOE Joint Genome Institute (JGI-PGF)"/>
            <person name="Walter F."/>
            <person name="Albersmeier A."/>
            <person name="Kalinowski J."/>
            <person name="Ruckert C."/>
        </authorList>
    </citation>
    <scope>NUCLEOTIDE SEQUENCE</scope>
    <source>
        <strain evidence="11">JCM 31740</strain>
    </source>
</reference>
<keyword evidence="4 9" id="KW-0378">Hydrolase</keyword>
<dbReference type="OrthoDB" id="2216at2157"/>
<keyword evidence="3 9" id="KW-0255">Endonuclease</keyword>
<gene>
    <name evidence="9 11" type="primary">cas1</name>
    <name evidence="11" type="ORF">GCM10007116_03370</name>
    <name evidence="10" type="ORF">HS1genome_1744</name>
</gene>
<feature type="binding site" evidence="9">
    <location>
        <position position="213"/>
    </location>
    <ligand>
        <name>Mn(2+)</name>
        <dbReference type="ChEBI" id="CHEBI:29035"/>
    </ligand>
</feature>
<evidence type="ECO:0000256" key="7">
    <source>
        <dbReference type="ARBA" id="ARBA00023125"/>
    </source>
</evidence>
<keyword evidence="2 9" id="KW-0479">Metal-binding</keyword>
<comment type="cofactor">
    <cofactor evidence="9">
        <name>Mg(2+)</name>
        <dbReference type="ChEBI" id="CHEBI:18420"/>
    </cofactor>
    <cofactor evidence="9">
        <name>Mn(2+)</name>
        <dbReference type="ChEBI" id="CHEBI:29035"/>
    </cofactor>
</comment>
<evidence type="ECO:0000256" key="5">
    <source>
        <dbReference type="ARBA" id="ARBA00022842"/>
    </source>
</evidence>
<dbReference type="RefSeq" id="WP_126450509.1">
    <property type="nucleotide sequence ID" value="NZ_AP018553.1"/>
</dbReference>
<dbReference type="GO" id="GO:0051607">
    <property type="term" value="P:defense response to virus"/>
    <property type="evidence" value="ECO:0007669"/>
    <property type="project" value="UniProtKB-UniRule"/>
</dbReference>
<dbReference type="Pfam" id="PF01867">
    <property type="entry name" value="Cas_Cas1"/>
    <property type="match status" value="1"/>
</dbReference>
<dbReference type="InterPro" id="IPR042206">
    <property type="entry name" value="CRISPR-assoc_Cas1_C"/>
</dbReference>
<sequence length="316" mass="36231">MGKSSMKRIYITSHGELKRKSNTLAFVTKEGTKYVPVTQVRSLYVYGEVRLNKRVLHFISRYGIPIHFFSRRYLGSFLPKVQNVSGFVLLKQVQAYLGEDRVKLAKAFVEGSIKNMALVLRENGEDPGRVRALLERLEKAGNVVEVMGVEGAARVEYYQALDGILGGELGKRTKRPPENWLNSLISLGNTMLYLEALDQIIQTQLDPRIGFLHSTNLRRFSLNLDIADVFKPLIVDRLIISMVNRREVGKDDFEVEGLKLKKDALRKFLVKFDEKLESKVKVGRRRISYSTLLRYEAYKVERHVIGDGEYRPHVGR</sequence>
<dbReference type="AlphaFoldDB" id="A0A348B5A3"/>
<evidence type="ECO:0000313" key="12">
    <source>
        <dbReference type="Proteomes" id="UP000276741"/>
    </source>
</evidence>
<keyword evidence="6 9" id="KW-0051">Antiviral defense</keyword>